<sequence length="146" mass="17176">MTREQARRKIDSLDFYLQNHTDDYGEESHTAMMMAIKALEQEPCEDAVNRAEVIRAFDKWIKSREDFAEHPVWFARDIVSMPSVTPVRKKGEWLRMSDLSEQEDDRYRCSRCGNVIHYKDKMNLYTFNSWCGRCGSDNGRKIEVGV</sequence>
<gene>
    <name evidence="1" type="ORF">SAMN02910417_01115</name>
</gene>
<dbReference type="RefSeq" id="WP_090173094.1">
    <property type="nucleotide sequence ID" value="NZ_FMXR01000008.1"/>
</dbReference>
<keyword evidence="2" id="KW-1185">Reference proteome</keyword>
<name>A0A1G6B3X8_EUBOX</name>
<dbReference type="EMBL" id="FMXR01000008">
    <property type="protein sequence ID" value="SDB15123.1"/>
    <property type="molecule type" value="Genomic_DNA"/>
</dbReference>
<dbReference type="Proteomes" id="UP000199228">
    <property type="component" value="Unassembled WGS sequence"/>
</dbReference>
<reference evidence="1 2" key="1">
    <citation type="submission" date="2016-10" db="EMBL/GenBank/DDBJ databases">
        <authorList>
            <person name="de Groot N.N."/>
        </authorList>
    </citation>
    <scope>NUCLEOTIDE SEQUENCE [LARGE SCALE GENOMIC DNA]</scope>
    <source>
        <strain evidence="1 2">DSM 3217</strain>
    </source>
</reference>
<evidence type="ECO:0000313" key="1">
    <source>
        <dbReference type="EMBL" id="SDB15123.1"/>
    </source>
</evidence>
<proteinExistence type="predicted"/>
<accession>A0A1G6B3X8</accession>
<organism evidence="1 2">
    <name type="scientific">Eubacterium oxidoreducens</name>
    <dbReference type="NCBI Taxonomy" id="1732"/>
    <lineage>
        <taxon>Bacteria</taxon>
        <taxon>Bacillati</taxon>
        <taxon>Bacillota</taxon>
        <taxon>Clostridia</taxon>
        <taxon>Eubacteriales</taxon>
        <taxon>Eubacteriaceae</taxon>
        <taxon>Eubacterium</taxon>
    </lineage>
</organism>
<dbReference type="STRING" id="1732.SAMN02910417_01115"/>
<dbReference type="OrthoDB" id="2077914at2"/>
<protein>
    <submittedName>
        <fullName evidence="1">Uncharacterized protein</fullName>
    </submittedName>
</protein>
<evidence type="ECO:0000313" key="2">
    <source>
        <dbReference type="Proteomes" id="UP000199228"/>
    </source>
</evidence>
<dbReference type="AlphaFoldDB" id="A0A1G6B3X8"/>